<evidence type="ECO:0000256" key="2">
    <source>
        <dbReference type="SAM" id="SignalP"/>
    </source>
</evidence>
<feature type="region of interest" description="Disordered" evidence="1">
    <location>
        <begin position="30"/>
        <end position="63"/>
    </location>
</feature>
<dbReference type="AlphaFoldDB" id="A0A7X6MZP6"/>
<dbReference type="EMBL" id="JAAXPR010000033">
    <property type="protein sequence ID" value="NKZ21360.1"/>
    <property type="molecule type" value="Genomic_DNA"/>
</dbReference>
<dbReference type="GO" id="GO:0016491">
    <property type="term" value="F:oxidoreductase activity"/>
    <property type="evidence" value="ECO:0007669"/>
    <property type="project" value="InterPro"/>
</dbReference>
<dbReference type="InterPro" id="IPR036249">
    <property type="entry name" value="Thioredoxin-like_sf"/>
</dbReference>
<accession>A0A7X6MZP6</accession>
<evidence type="ECO:0000313" key="4">
    <source>
        <dbReference type="EMBL" id="NKZ21360.1"/>
    </source>
</evidence>
<dbReference type="InterPro" id="IPR050553">
    <property type="entry name" value="Thioredoxin_ResA/DsbE_sf"/>
</dbReference>
<dbReference type="CDD" id="cd02966">
    <property type="entry name" value="TlpA_like_family"/>
    <property type="match status" value="1"/>
</dbReference>
<reference evidence="4 5" key="1">
    <citation type="submission" date="2020-04" db="EMBL/GenBank/DDBJ databases">
        <title>MicrobeNet Type strains.</title>
        <authorList>
            <person name="Nicholson A.C."/>
        </authorList>
    </citation>
    <scope>NUCLEOTIDE SEQUENCE [LARGE SCALE GENOMIC DNA]</scope>
    <source>
        <strain evidence="4 5">CCUG 69612</strain>
    </source>
</reference>
<feature type="signal peptide" evidence="2">
    <location>
        <begin position="1"/>
        <end position="23"/>
    </location>
</feature>
<organism evidence="4 5">
    <name type="scientific">Streptococcus ovuberis</name>
    <dbReference type="NCBI Taxonomy" id="1936207"/>
    <lineage>
        <taxon>Bacteria</taxon>
        <taxon>Bacillati</taxon>
        <taxon>Bacillota</taxon>
        <taxon>Bacilli</taxon>
        <taxon>Lactobacillales</taxon>
        <taxon>Streptococcaceae</taxon>
        <taxon>Streptococcus</taxon>
    </lineage>
</organism>
<dbReference type="PROSITE" id="PS51257">
    <property type="entry name" value="PROKAR_LIPOPROTEIN"/>
    <property type="match status" value="1"/>
</dbReference>
<keyword evidence="2" id="KW-0732">Signal</keyword>
<proteinExistence type="predicted"/>
<dbReference type="Pfam" id="PF08534">
    <property type="entry name" value="Redoxin"/>
    <property type="match status" value="1"/>
</dbReference>
<dbReference type="PANTHER" id="PTHR42852:SF13">
    <property type="entry name" value="PROTEIN DIPZ"/>
    <property type="match status" value="1"/>
</dbReference>
<dbReference type="SUPFAM" id="SSF52833">
    <property type="entry name" value="Thioredoxin-like"/>
    <property type="match status" value="1"/>
</dbReference>
<evidence type="ECO:0000256" key="1">
    <source>
        <dbReference type="SAM" id="MobiDB-lite"/>
    </source>
</evidence>
<dbReference type="Proteomes" id="UP000522720">
    <property type="component" value="Unassembled WGS sequence"/>
</dbReference>
<evidence type="ECO:0000313" key="5">
    <source>
        <dbReference type="Proteomes" id="UP000522720"/>
    </source>
</evidence>
<comment type="caution">
    <text evidence="4">The sequence shown here is derived from an EMBL/GenBank/DDBJ whole genome shotgun (WGS) entry which is preliminary data.</text>
</comment>
<name>A0A7X6MZP6_9STRE</name>
<feature type="chain" id="PRO_5039389133" evidence="2">
    <location>
        <begin position="24"/>
        <end position="207"/>
    </location>
</feature>
<dbReference type="InterPro" id="IPR013766">
    <property type="entry name" value="Thioredoxin_domain"/>
</dbReference>
<gene>
    <name evidence="4" type="ORF">HF992_11155</name>
</gene>
<dbReference type="Gene3D" id="3.40.30.10">
    <property type="entry name" value="Glutaredoxin"/>
    <property type="match status" value="1"/>
</dbReference>
<dbReference type="InterPro" id="IPR013740">
    <property type="entry name" value="Redoxin"/>
</dbReference>
<evidence type="ECO:0000259" key="3">
    <source>
        <dbReference type="PROSITE" id="PS51352"/>
    </source>
</evidence>
<protein>
    <submittedName>
        <fullName evidence="4">TlpA family protein disulfide reductase</fullName>
    </submittedName>
</protein>
<feature type="domain" description="Thioredoxin" evidence="3">
    <location>
        <begin position="57"/>
        <end position="207"/>
    </location>
</feature>
<sequence length="207" mass="22507">MFKKSLVLSACLCGLFLTACSTAKSTETKSMSSAATQTTAPDQGTEGNQGGSAPQSVVEGEKAPELKLMDKDGKEVSLKDYAGKKVYINFWASWCKPCLAEMPHLEKVYQKYKDNKDYAFLSVTSPKDAKFNNANALDEDQETIMAVAQKTGITYPVLFDQKDNATFSFGLRAFPSHLFINSDGTVNKVFAGELNEATLEAGLKGLK</sequence>
<dbReference type="PANTHER" id="PTHR42852">
    <property type="entry name" value="THIOL:DISULFIDE INTERCHANGE PROTEIN DSBE"/>
    <property type="match status" value="1"/>
</dbReference>
<dbReference type="PROSITE" id="PS51352">
    <property type="entry name" value="THIOREDOXIN_2"/>
    <property type="match status" value="1"/>
</dbReference>
<feature type="compositionally biased region" description="Polar residues" evidence="1">
    <location>
        <begin position="30"/>
        <end position="55"/>
    </location>
</feature>
<keyword evidence="5" id="KW-1185">Reference proteome</keyword>